<evidence type="ECO:0000313" key="2">
    <source>
        <dbReference type="Proteomes" id="UP001345963"/>
    </source>
</evidence>
<evidence type="ECO:0000313" key="1">
    <source>
        <dbReference type="EMBL" id="MED6235349.1"/>
    </source>
</evidence>
<proteinExistence type="predicted"/>
<sequence length="93" mass="10627">MHCASNTDPYAGLTLNEVQLRCGCRKEPKSLKSTCTLTSATVQCGCGYRGRAAQRNISARRTFGRTPQRLLYQEMQREHKSKHMDRCDECSWL</sequence>
<keyword evidence="2" id="KW-1185">Reference proteome</keyword>
<dbReference type="Proteomes" id="UP001345963">
    <property type="component" value="Unassembled WGS sequence"/>
</dbReference>
<dbReference type="EMBL" id="JAHUTI010010371">
    <property type="protein sequence ID" value="MED6235349.1"/>
    <property type="molecule type" value="Genomic_DNA"/>
</dbReference>
<protein>
    <submittedName>
        <fullName evidence="1">Uncharacterized protein</fullName>
    </submittedName>
</protein>
<accession>A0ABU7AC18</accession>
<comment type="caution">
    <text evidence="1">The sequence shown here is derived from an EMBL/GenBank/DDBJ whole genome shotgun (WGS) entry which is preliminary data.</text>
</comment>
<reference evidence="1 2" key="1">
    <citation type="submission" date="2021-07" db="EMBL/GenBank/DDBJ databases">
        <authorList>
            <person name="Palmer J.M."/>
        </authorList>
    </citation>
    <scope>NUCLEOTIDE SEQUENCE [LARGE SCALE GENOMIC DNA]</scope>
    <source>
        <strain evidence="1 2">AT_MEX2019</strain>
        <tissue evidence="1">Muscle</tissue>
    </source>
</reference>
<gene>
    <name evidence="1" type="ORF">ATANTOWER_023861</name>
</gene>
<name>A0ABU7AC18_9TELE</name>
<organism evidence="1 2">
    <name type="scientific">Ataeniobius toweri</name>
    <dbReference type="NCBI Taxonomy" id="208326"/>
    <lineage>
        <taxon>Eukaryota</taxon>
        <taxon>Metazoa</taxon>
        <taxon>Chordata</taxon>
        <taxon>Craniata</taxon>
        <taxon>Vertebrata</taxon>
        <taxon>Euteleostomi</taxon>
        <taxon>Actinopterygii</taxon>
        <taxon>Neopterygii</taxon>
        <taxon>Teleostei</taxon>
        <taxon>Neoteleostei</taxon>
        <taxon>Acanthomorphata</taxon>
        <taxon>Ovalentaria</taxon>
        <taxon>Atherinomorphae</taxon>
        <taxon>Cyprinodontiformes</taxon>
        <taxon>Goodeidae</taxon>
        <taxon>Ataeniobius</taxon>
    </lineage>
</organism>